<dbReference type="PROSITE" id="PS50294">
    <property type="entry name" value="WD_REPEATS_REGION"/>
    <property type="match status" value="1"/>
</dbReference>
<dbReference type="InterPro" id="IPR015943">
    <property type="entry name" value="WD40/YVTN_repeat-like_dom_sf"/>
</dbReference>
<feature type="non-terminal residue" evidence="3">
    <location>
        <position position="74"/>
    </location>
</feature>
<evidence type="ECO:0000313" key="4">
    <source>
        <dbReference type="Proteomes" id="UP000750711"/>
    </source>
</evidence>
<accession>A0A9P8IFV3</accession>
<organism evidence="3 4">
    <name type="scientific">Trichoglossum hirsutum</name>
    <dbReference type="NCBI Taxonomy" id="265104"/>
    <lineage>
        <taxon>Eukaryota</taxon>
        <taxon>Fungi</taxon>
        <taxon>Dikarya</taxon>
        <taxon>Ascomycota</taxon>
        <taxon>Pezizomycotina</taxon>
        <taxon>Geoglossomycetes</taxon>
        <taxon>Geoglossales</taxon>
        <taxon>Geoglossaceae</taxon>
        <taxon>Trichoglossum</taxon>
    </lineage>
</organism>
<dbReference type="InterPro" id="IPR001680">
    <property type="entry name" value="WD40_rpt"/>
</dbReference>
<dbReference type="Gene3D" id="2.130.10.10">
    <property type="entry name" value="YVTN repeat-like/Quinoprotein amine dehydrogenase"/>
    <property type="match status" value="1"/>
</dbReference>
<dbReference type="SUPFAM" id="SSF50978">
    <property type="entry name" value="WD40 repeat-like"/>
    <property type="match status" value="1"/>
</dbReference>
<name>A0A9P8IFV3_9PEZI</name>
<dbReference type="AlphaFoldDB" id="A0A9P8IFV3"/>
<dbReference type="EMBL" id="JAGHQM010002066">
    <property type="protein sequence ID" value="KAH0551388.1"/>
    <property type="molecule type" value="Genomic_DNA"/>
</dbReference>
<dbReference type="PROSITE" id="PS50082">
    <property type="entry name" value="WD_REPEATS_2"/>
    <property type="match status" value="1"/>
</dbReference>
<gene>
    <name evidence="3" type="ORF">GP486_007395</name>
</gene>
<feature type="region of interest" description="Disordered" evidence="2">
    <location>
        <begin position="1"/>
        <end position="23"/>
    </location>
</feature>
<proteinExistence type="predicted"/>
<sequence>MPKSNAPVNPAFTGGPLTMPRPVQNTSIIGQQDKYGELIASASPGKTIKEEVFYTLSGHSDAVHSVAFSPDGKL</sequence>
<protein>
    <submittedName>
        <fullName evidence="3">Uncharacterized protein</fullName>
    </submittedName>
</protein>
<evidence type="ECO:0000256" key="1">
    <source>
        <dbReference type="PROSITE-ProRule" id="PRU00221"/>
    </source>
</evidence>
<dbReference type="InterPro" id="IPR036322">
    <property type="entry name" value="WD40_repeat_dom_sf"/>
</dbReference>
<feature type="repeat" description="WD" evidence="1">
    <location>
        <begin position="56"/>
        <end position="74"/>
    </location>
</feature>
<keyword evidence="1" id="KW-0853">WD repeat</keyword>
<dbReference type="Proteomes" id="UP000750711">
    <property type="component" value="Unassembled WGS sequence"/>
</dbReference>
<keyword evidence="4" id="KW-1185">Reference proteome</keyword>
<comment type="caution">
    <text evidence="3">The sequence shown here is derived from an EMBL/GenBank/DDBJ whole genome shotgun (WGS) entry which is preliminary data.</text>
</comment>
<evidence type="ECO:0000313" key="3">
    <source>
        <dbReference type="EMBL" id="KAH0551388.1"/>
    </source>
</evidence>
<reference evidence="3" key="1">
    <citation type="submission" date="2021-03" db="EMBL/GenBank/DDBJ databases">
        <title>Comparative genomics and phylogenomic investigation of the class Geoglossomycetes provide insights into ecological specialization and systematics.</title>
        <authorList>
            <person name="Melie T."/>
            <person name="Pirro S."/>
            <person name="Miller A.N."/>
            <person name="Quandt A."/>
        </authorList>
    </citation>
    <scope>NUCLEOTIDE SEQUENCE</scope>
    <source>
        <strain evidence="3">CAQ_001_2017</strain>
    </source>
</reference>
<dbReference type="Pfam" id="PF00400">
    <property type="entry name" value="WD40"/>
    <property type="match status" value="1"/>
</dbReference>
<evidence type="ECO:0000256" key="2">
    <source>
        <dbReference type="SAM" id="MobiDB-lite"/>
    </source>
</evidence>